<evidence type="ECO:0000256" key="1">
    <source>
        <dbReference type="SAM" id="SignalP"/>
    </source>
</evidence>
<dbReference type="Gene3D" id="3.40.50.1820">
    <property type="entry name" value="alpha/beta hydrolase"/>
    <property type="match status" value="1"/>
</dbReference>
<dbReference type="InterPro" id="IPR029058">
    <property type="entry name" value="AB_hydrolase_fold"/>
</dbReference>
<reference evidence="3 4" key="1">
    <citation type="submission" date="2019-12" db="EMBL/GenBank/DDBJ databases">
        <authorList>
            <person name="Scholz U."/>
            <person name="Mascher M."/>
            <person name="Fiebig A."/>
        </authorList>
    </citation>
    <scope>NUCLEOTIDE SEQUENCE</scope>
</reference>
<accession>A0A7I8IUN2</accession>
<feature type="domain" description="AB hydrolase-1" evidence="2">
    <location>
        <begin position="74"/>
        <end position="298"/>
    </location>
</feature>
<evidence type="ECO:0000313" key="4">
    <source>
        <dbReference type="Proteomes" id="UP001189122"/>
    </source>
</evidence>
<feature type="signal peptide" evidence="1">
    <location>
        <begin position="1"/>
        <end position="23"/>
    </location>
</feature>
<feature type="chain" id="PRO_5029568405" description="AB hydrolase-1 domain-containing protein" evidence="1">
    <location>
        <begin position="24"/>
        <end position="318"/>
    </location>
</feature>
<proteinExistence type="predicted"/>
<dbReference type="PANTHER" id="PTHR45763:SF51">
    <property type="entry name" value="ALPHA_BETA-HYDROLASES SUPERFAMILY PROTEIN"/>
    <property type="match status" value="1"/>
</dbReference>
<dbReference type="Proteomes" id="UP001189122">
    <property type="component" value="Unassembled WGS sequence"/>
</dbReference>
<dbReference type="Pfam" id="PF12697">
    <property type="entry name" value="Abhydrolase_6"/>
    <property type="match status" value="1"/>
</dbReference>
<keyword evidence="4" id="KW-1185">Reference proteome</keyword>
<keyword evidence="1" id="KW-0732">Signal</keyword>
<organism evidence="3">
    <name type="scientific">Spirodela intermedia</name>
    <name type="common">Intermediate duckweed</name>
    <dbReference type="NCBI Taxonomy" id="51605"/>
    <lineage>
        <taxon>Eukaryota</taxon>
        <taxon>Viridiplantae</taxon>
        <taxon>Streptophyta</taxon>
        <taxon>Embryophyta</taxon>
        <taxon>Tracheophyta</taxon>
        <taxon>Spermatophyta</taxon>
        <taxon>Magnoliopsida</taxon>
        <taxon>Liliopsida</taxon>
        <taxon>Araceae</taxon>
        <taxon>Lemnoideae</taxon>
        <taxon>Spirodela</taxon>
    </lineage>
</organism>
<evidence type="ECO:0000313" key="3">
    <source>
        <dbReference type="EMBL" id="CAA2620924.1"/>
    </source>
</evidence>
<dbReference type="InterPro" id="IPR000073">
    <property type="entry name" value="AB_hydrolase_1"/>
</dbReference>
<protein>
    <recommendedName>
        <fullName evidence="2">AB hydrolase-1 domain-containing protein</fullName>
    </recommendedName>
</protein>
<name>A0A7I8IUN2_SPIIN</name>
<evidence type="ECO:0000259" key="2">
    <source>
        <dbReference type="Pfam" id="PF12697"/>
    </source>
</evidence>
<dbReference type="PANTHER" id="PTHR45763">
    <property type="entry name" value="HYDROLASE, ALPHA/BETA FOLD FAMILY PROTEIN, EXPRESSED-RELATED"/>
    <property type="match status" value="1"/>
</dbReference>
<gene>
    <name evidence="3" type="ORF">SI7747_05007093</name>
</gene>
<dbReference type="SUPFAM" id="SSF53474">
    <property type="entry name" value="alpha/beta-Hydrolases"/>
    <property type="match status" value="1"/>
</dbReference>
<dbReference type="AlphaFoldDB" id="A0A7I8IUN2"/>
<sequence>MRCASRLSGLLVKLLAVSLVGLAAWFYQAIEPPPPRICGSPNGPLLNPPECGSRTAGISPTRKGRPQEKAKHRIVYIHGFDSCKHDVPPLSKELAEELGVYLVSFDRAGYGESDPNPNRTEKSTALDVEELADQLGLGPKFYVIGFSMAGRLPGAASNTLAGVGLITPVTNYWWPGFPANLSREAYYNQLGADQWALRVAHYLPWLTYWWNTGDGSRRPTQQGEYESLHRDMIVGFGTWEFDPMEMEDPFAGGEGAAVHLWQGDDDRLVPVKLQRYVAARLPWVRYHELPGAGHLFLLGDGMFDTIVKTLVLGDGEQL</sequence>
<dbReference type="EMBL" id="LR743592">
    <property type="protein sequence ID" value="CAA2620924.1"/>
    <property type="molecule type" value="Genomic_DNA"/>
</dbReference>
<dbReference type="EMBL" id="CACRZD030000005">
    <property type="protein sequence ID" value="CAA6660677.1"/>
    <property type="molecule type" value="Genomic_DNA"/>
</dbReference>